<feature type="domain" description="Vitamin K epoxide reductase" evidence="12">
    <location>
        <begin position="35"/>
        <end position="178"/>
    </location>
</feature>
<feature type="transmembrane region" description="Helical" evidence="11">
    <location>
        <begin position="37"/>
        <end position="58"/>
    </location>
</feature>
<evidence type="ECO:0000256" key="1">
    <source>
        <dbReference type="ARBA" id="ARBA00004141"/>
    </source>
</evidence>
<keyword evidence="7 11" id="KW-0472">Membrane</keyword>
<dbReference type="GO" id="GO:0048038">
    <property type="term" value="F:quinone binding"/>
    <property type="evidence" value="ECO:0007669"/>
    <property type="project" value="UniProtKB-KW"/>
</dbReference>
<proteinExistence type="inferred from homology"/>
<reference evidence="13 14" key="1">
    <citation type="submission" date="2018-03" db="EMBL/GenBank/DDBJ databases">
        <title>Genomic Encyclopedia of Archaeal and Bacterial Type Strains, Phase II (KMG-II): from individual species to whole genera.</title>
        <authorList>
            <person name="Goeker M."/>
        </authorList>
    </citation>
    <scope>NUCLEOTIDE SEQUENCE [LARGE SCALE GENOMIC DNA]</scope>
    <source>
        <strain evidence="13 14">ATCC BAA-1496</strain>
    </source>
</reference>
<keyword evidence="9" id="KW-0676">Redox-active center</keyword>
<dbReference type="RefSeq" id="WP_106297347.1">
    <property type="nucleotide sequence ID" value="NZ_PVTI01000010.1"/>
</dbReference>
<gene>
    <name evidence="13" type="ORF">BCF74_11031</name>
</gene>
<evidence type="ECO:0000313" key="14">
    <source>
        <dbReference type="Proteomes" id="UP000237822"/>
    </source>
</evidence>
<comment type="similarity">
    <text evidence="2">Belongs to the VKOR family.</text>
</comment>
<keyword evidence="6" id="KW-0560">Oxidoreductase</keyword>
<dbReference type="AlphaFoldDB" id="A0A2T0UN16"/>
<evidence type="ECO:0000313" key="13">
    <source>
        <dbReference type="EMBL" id="PRY59294.1"/>
    </source>
</evidence>
<dbReference type="Proteomes" id="UP000237822">
    <property type="component" value="Unassembled WGS sequence"/>
</dbReference>
<evidence type="ECO:0000259" key="12">
    <source>
        <dbReference type="SMART" id="SM00756"/>
    </source>
</evidence>
<dbReference type="Gene3D" id="1.20.1440.130">
    <property type="entry name" value="VKOR domain"/>
    <property type="match status" value="1"/>
</dbReference>
<feature type="transmembrane region" description="Helical" evidence="11">
    <location>
        <begin position="196"/>
        <end position="218"/>
    </location>
</feature>
<keyword evidence="3 11" id="KW-0812">Transmembrane</keyword>
<keyword evidence="5 11" id="KW-1133">Transmembrane helix</keyword>
<evidence type="ECO:0000256" key="3">
    <source>
        <dbReference type="ARBA" id="ARBA00022692"/>
    </source>
</evidence>
<organism evidence="13 14">
    <name type="scientific">Knoellia remsis</name>
    <dbReference type="NCBI Taxonomy" id="407159"/>
    <lineage>
        <taxon>Bacteria</taxon>
        <taxon>Bacillati</taxon>
        <taxon>Actinomycetota</taxon>
        <taxon>Actinomycetes</taxon>
        <taxon>Micrococcales</taxon>
        <taxon>Intrasporangiaceae</taxon>
        <taxon>Knoellia</taxon>
    </lineage>
</organism>
<dbReference type="GO" id="GO:0016020">
    <property type="term" value="C:membrane"/>
    <property type="evidence" value="ECO:0007669"/>
    <property type="project" value="UniProtKB-SubCell"/>
</dbReference>
<dbReference type="Pfam" id="PF07884">
    <property type="entry name" value="VKOR"/>
    <property type="match status" value="1"/>
</dbReference>
<evidence type="ECO:0000256" key="4">
    <source>
        <dbReference type="ARBA" id="ARBA00022719"/>
    </source>
</evidence>
<dbReference type="CDD" id="cd12922">
    <property type="entry name" value="VKOR_5"/>
    <property type="match status" value="1"/>
</dbReference>
<keyword evidence="4" id="KW-0874">Quinone</keyword>
<dbReference type="InterPro" id="IPR038354">
    <property type="entry name" value="VKOR_sf"/>
</dbReference>
<accession>A0A2T0UN16</accession>
<comment type="caution">
    <text evidence="13">The sequence shown here is derived from an EMBL/GenBank/DDBJ whole genome shotgun (WGS) entry which is preliminary data.</text>
</comment>
<evidence type="ECO:0000256" key="7">
    <source>
        <dbReference type="ARBA" id="ARBA00023136"/>
    </source>
</evidence>
<dbReference type="InterPro" id="IPR041714">
    <property type="entry name" value="VKOR_Actinobacteria"/>
</dbReference>
<comment type="subcellular location">
    <subcellularLocation>
        <location evidence="1">Membrane</location>
        <topology evidence="1">Multi-pass membrane protein</topology>
    </subcellularLocation>
</comment>
<protein>
    <submittedName>
        <fullName evidence="13">Putative membrane protein</fullName>
    </submittedName>
</protein>
<evidence type="ECO:0000256" key="11">
    <source>
        <dbReference type="SAM" id="Phobius"/>
    </source>
</evidence>
<keyword evidence="8" id="KW-1015">Disulfide bond</keyword>
<sequence length="221" mass="22530">MTTVSPKAAGDAGSVPDTVPEPASSGTAAGTVPGQRLLGWVLTVCGSVGLVAAFVLMVEKLRLLTNPFYVPSCSLSEAVNCTAVMQSDQATVFGFPNPLLGLAGFAVVVTVGVVLLTGAGRELPGWFWLGLQAGVTFGVVFVTWLMTQTLFSIRAICPYCVVVWVVTIIAFCFVTAANAVAGRFGAGLARAVPAGVVVPAGVAAIWLVTIGVLSVAVASGW</sequence>
<evidence type="ECO:0000256" key="6">
    <source>
        <dbReference type="ARBA" id="ARBA00023002"/>
    </source>
</evidence>
<evidence type="ECO:0000256" key="9">
    <source>
        <dbReference type="ARBA" id="ARBA00023284"/>
    </source>
</evidence>
<evidence type="ECO:0000256" key="10">
    <source>
        <dbReference type="SAM" id="MobiDB-lite"/>
    </source>
</evidence>
<dbReference type="InterPro" id="IPR012932">
    <property type="entry name" value="VKOR"/>
</dbReference>
<name>A0A2T0UN16_9MICO</name>
<evidence type="ECO:0000256" key="2">
    <source>
        <dbReference type="ARBA" id="ARBA00006214"/>
    </source>
</evidence>
<evidence type="ECO:0000256" key="8">
    <source>
        <dbReference type="ARBA" id="ARBA00023157"/>
    </source>
</evidence>
<dbReference type="GO" id="GO:0016491">
    <property type="term" value="F:oxidoreductase activity"/>
    <property type="evidence" value="ECO:0007669"/>
    <property type="project" value="UniProtKB-KW"/>
</dbReference>
<dbReference type="EMBL" id="PVTI01000010">
    <property type="protein sequence ID" value="PRY59294.1"/>
    <property type="molecule type" value="Genomic_DNA"/>
</dbReference>
<feature type="region of interest" description="Disordered" evidence="10">
    <location>
        <begin position="1"/>
        <end position="27"/>
    </location>
</feature>
<feature type="transmembrane region" description="Helical" evidence="11">
    <location>
        <begin position="99"/>
        <end position="119"/>
    </location>
</feature>
<evidence type="ECO:0000256" key="5">
    <source>
        <dbReference type="ARBA" id="ARBA00022989"/>
    </source>
</evidence>
<feature type="transmembrane region" description="Helical" evidence="11">
    <location>
        <begin position="125"/>
        <end position="144"/>
    </location>
</feature>
<keyword evidence="14" id="KW-1185">Reference proteome</keyword>
<dbReference type="SMART" id="SM00756">
    <property type="entry name" value="VKc"/>
    <property type="match status" value="1"/>
</dbReference>
<dbReference type="OrthoDB" id="9783799at2"/>
<feature type="transmembrane region" description="Helical" evidence="11">
    <location>
        <begin position="156"/>
        <end position="176"/>
    </location>
</feature>